<proteinExistence type="predicted"/>
<feature type="transmembrane region" description="Helical" evidence="1">
    <location>
        <begin position="54"/>
        <end position="74"/>
    </location>
</feature>
<keyword evidence="1" id="KW-0472">Membrane</keyword>
<dbReference type="RefSeq" id="WP_148867196.1">
    <property type="nucleotide sequence ID" value="NZ_VNHO01000013.1"/>
</dbReference>
<evidence type="ECO:0000313" key="3">
    <source>
        <dbReference type="Proteomes" id="UP000322294"/>
    </source>
</evidence>
<evidence type="ECO:0000256" key="1">
    <source>
        <dbReference type="SAM" id="Phobius"/>
    </source>
</evidence>
<dbReference type="Proteomes" id="UP000322294">
    <property type="component" value="Unassembled WGS sequence"/>
</dbReference>
<accession>A0A5S5AQD0</accession>
<dbReference type="InterPro" id="IPR036259">
    <property type="entry name" value="MFS_trans_sf"/>
</dbReference>
<dbReference type="EMBL" id="VNHO01000013">
    <property type="protein sequence ID" value="TYP54227.1"/>
    <property type="molecule type" value="Genomic_DNA"/>
</dbReference>
<comment type="caution">
    <text evidence="2">The sequence shown here is derived from an EMBL/GenBank/DDBJ whole genome shotgun (WGS) entry which is preliminary data.</text>
</comment>
<keyword evidence="1" id="KW-1133">Transmembrane helix</keyword>
<evidence type="ECO:0000313" key="2">
    <source>
        <dbReference type="EMBL" id="TYP54227.1"/>
    </source>
</evidence>
<dbReference type="OrthoDB" id="9816124at2"/>
<feature type="transmembrane region" description="Helical" evidence="1">
    <location>
        <begin position="142"/>
        <end position="164"/>
    </location>
</feature>
<dbReference type="SUPFAM" id="SSF103473">
    <property type="entry name" value="MFS general substrate transporter"/>
    <property type="match status" value="1"/>
</dbReference>
<name>A0A5S5AQD0_9FIRM</name>
<gene>
    <name evidence="2" type="ORF">LZ11_01437</name>
</gene>
<reference evidence="2 3" key="1">
    <citation type="submission" date="2019-07" db="EMBL/GenBank/DDBJ databases">
        <title>Genomic Encyclopedia of Type Strains, Phase I: the one thousand microbial genomes (KMG-I) project.</title>
        <authorList>
            <person name="Kyrpides N."/>
        </authorList>
    </citation>
    <scope>NUCLEOTIDE SEQUENCE [LARGE SCALE GENOMIC DNA]</scope>
    <source>
        <strain evidence="2 3">DSM 16647</strain>
    </source>
</reference>
<keyword evidence="1" id="KW-0812">Transmembrane</keyword>
<sequence length="177" mass="19898">MEGVKFIRGKSVLMLMMAISLLYGLYIEGFDRLWTAHFLTDIGFLTAVNTKPVVWIGIINGSAMLLSILAVEYIKRRMEKTRELERVFILALINVFMVISMILFGLSRNFSMALFMYLTYGQIDALGQIIGGPIIGLIALKISIPTAIVASGIILSPVIVLFIYGVRLTRKKFMVWQ</sequence>
<keyword evidence="3" id="KW-1185">Reference proteome</keyword>
<organism evidence="2 3">
    <name type="scientific">Thermosediminibacter litoriperuensis</name>
    <dbReference type="NCBI Taxonomy" id="291989"/>
    <lineage>
        <taxon>Bacteria</taxon>
        <taxon>Bacillati</taxon>
        <taxon>Bacillota</taxon>
        <taxon>Clostridia</taxon>
        <taxon>Thermosediminibacterales</taxon>
        <taxon>Thermosediminibacteraceae</taxon>
        <taxon>Thermosediminibacter</taxon>
    </lineage>
</organism>
<protein>
    <submittedName>
        <fullName evidence="2">DHA3 family tetracycline resistance protein-like MFS transporter</fullName>
    </submittedName>
</protein>
<dbReference type="AlphaFoldDB" id="A0A5S5AQD0"/>
<feature type="transmembrane region" description="Helical" evidence="1">
    <location>
        <begin position="86"/>
        <end position="106"/>
    </location>
</feature>
<feature type="transmembrane region" description="Helical" evidence="1">
    <location>
        <begin position="12"/>
        <end position="34"/>
    </location>
</feature>